<comment type="caution">
    <text evidence="1">The sequence shown here is derived from an EMBL/GenBank/DDBJ whole genome shotgun (WGS) entry which is preliminary data.</text>
</comment>
<keyword evidence="1" id="KW-0067">ATP-binding</keyword>
<evidence type="ECO:0000313" key="2">
    <source>
        <dbReference type="Proteomes" id="UP001058074"/>
    </source>
</evidence>
<name>A0ACB5RGT4_9CLOT</name>
<protein>
    <submittedName>
        <fullName evidence="1">Bacitracin ABC transporter ATP-binding protein</fullName>
    </submittedName>
</protein>
<accession>A0ACB5RGT4</accession>
<keyword evidence="1" id="KW-0547">Nucleotide-binding</keyword>
<keyword evidence="2" id="KW-1185">Reference proteome</keyword>
<dbReference type="Proteomes" id="UP001058074">
    <property type="component" value="Unassembled WGS sequence"/>
</dbReference>
<dbReference type="EMBL" id="BROD01000001">
    <property type="protein sequence ID" value="GKX68309.1"/>
    <property type="molecule type" value="Genomic_DNA"/>
</dbReference>
<sequence length="307" mass="34171">MNEFVLRTRNLTKTFKNATVLDNVNMNIRKGSIYGLIGLNGAGKTTLIRLITGLSVNQSGSIELFGENEERKFNSLRSRVGCLIETPAMYPNKTGYENLEIDRIQKGIPGTECIEKVLKMVDLEEAKGKTVRNYSLGMKQRLGIAMALLGDPEFIILDEPVNGLDPVGIIEVRELLKKLNTEYGVTILIASHILEELHQLSTCYGIIHKGKLIQEITEKELMDRCKKYLHLKVDDAAKASVIINTKLSTSNFEILPNNIIRLYDYLDKSGVVSNVLIKGGISVEEINPKGDNLEQYFTKLIGGGENA</sequence>
<organism evidence="1 2">
    <name type="scientific">Inconstantimicrobium mannanitabidum</name>
    <dbReference type="NCBI Taxonomy" id="1604901"/>
    <lineage>
        <taxon>Bacteria</taxon>
        <taxon>Bacillati</taxon>
        <taxon>Bacillota</taxon>
        <taxon>Clostridia</taxon>
        <taxon>Eubacteriales</taxon>
        <taxon>Clostridiaceae</taxon>
        <taxon>Inconstantimicrobium</taxon>
    </lineage>
</organism>
<gene>
    <name evidence="1" type="ORF">rsdtw13_35670</name>
</gene>
<proteinExistence type="predicted"/>
<evidence type="ECO:0000313" key="1">
    <source>
        <dbReference type="EMBL" id="GKX68309.1"/>
    </source>
</evidence>
<reference evidence="1" key="1">
    <citation type="journal article" date="2025" name="Int. J. Syst. Evol. Microbiol.">
        <title>Inconstantimicrobium mannanitabidum sp. nov., a novel member of the family Clostridiaceae isolated from anoxic soil under the treatment of reductive soil disinfestation.</title>
        <authorList>
            <person name="Ueki A."/>
            <person name="Tonouchi A."/>
            <person name="Honma S."/>
            <person name="Kaku N."/>
            <person name="Ueki K."/>
        </authorList>
    </citation>
    <scope>NUCLEOTIDE SEQUENCE</scope>
    <source>
        <strain evidence="1">TW13</strain>
    </source>
</reference>